<dbReference type="Pfam" id="PF01638">
    <property type="entry name" value="HxlR"/>
    <property type="match status" value="1"/>
</dbReference>
<reference evidence="5" key="1">
    <citation type="submission" date="2023-07" db="EMBL/GenBank/DDBJ databases">
        <title>Two novel species in the genus Flavivirga.</title>
        <authorList>
            <person name="Kwon K."/>
        </authorList>
    </citation>
    <scope>NUCLEOTIDE SEQUENCE</scope>
    <source>
        <strain evidence="5">KCTC 52353</strain>
    </source>
</reference>
<dbReference type="InterPro" id="IPR036388">
    <property type="entry name" value="WH-like_DNA-bd_sf"/>
</dbReference>
<evidence type="ECO:0000256" key="1">
    <source>
        <dbReference type="ARBA" id="ARBA00023015"/>
    </source>
</evidence>
<dbReference type="SUPFAM" id="SSF46785">
    <property type="entry name" value="Winged helix' DNA-binding domain"/>
    <property type="match status" value="1"/>
</dbReference>
<feature type="domain" description="HTH hxlR-type" evidence="4">
    <location>
        <begin position="9"/>
        <end position="108"/>
    </location>
</feature>
<accession>A0ABT8WEB2</accession>
<comment type="caution">
    <text evidence="5">The sequence shown here is derived from an EMBL/GenBank/DDBJ whole genome shotgun (WGS) entry which is preliminary data.</text>
</comment>
<name>A0ABT8WEB2_9FLAO</name>
<keyword evidence="6" id="KW-1185">Reference proteome</keyword>
<keyword evidence="2" id="KW-0238">DNA-binding</keyword>
<dbReference type="InterPro" id="IPR036390">
    <property type="entry name" value="WH_DNA-bd_sf"/>
</dbReference>
<dbReference type="RefSeq" id="WP_303279108.1">
    <property type="nucleotide sequence ID" value="NZ_JAUOEK010000154.1"/>
</dbReference>
<evidence type="ECO:0000256" key="3">
    <source>
        <dbReference type="ARBA" id="ARBA00023163"/>
    </source>
</evidence>
<evidence type="ECO:0000256" key="2">
    <source>
        <dbReference type="ARBA" id="ARBA00023125"/>
    </source>
</evidence>
<evidence type="ECO:0000259" key="4">
    <source>
        <dbReference type="PROSITE" id="PS51118"/>
    </source>
</evidence>
<dbReference type="Gene3D" id="1.10.10.10">
    <property type="entry name" value="Winged helix-like DNA-binding domain superfamily/Winged helix DNA-binding domain"/>
    <property type="match status" value="1"/>
</dbReference>
<dbReference type="Proteomes" id="UP001176883">
    <property type="component" value="Unassembled WGS sequence"/>
</dbReference>
<keyword evidence="1" id="KW-0805">Transcription regulation</keyword>
<gene>
    <name evidence="5" type="ORF">Q4Q35_16420</name>
</gene>
<sequence length="136" mass="15615">MSQKFRSTCPISSALDVIGDKWSLLIIRDMMFLGKKTYTEFNKSSEKISTDILSNRLTKLSKLGIISKGKQEGNKKTNIYSLTQKGTELLPILIEIAQWSDNNLNDHLKDEAKPFVNKFKSNKEEFVKSMYTFLKN</sequence>
<dbReference type="PANTHER" id="PTHR33204">
    <property type="entry name" value="TRANSCRIPTIONAL REGULATOR, MARR FAMILY"/>
    <property type="match status" value="1"/>
</dbReference>
<dbReference type="PANTHER" id="PTHR33204:SF37">
    <property type="entry name" value="HTH-TYPE TRANSCRIPTIONAL REGULATOR YODB"/>
    <property type="match status" value="1"/>
</dbReference>
<dbReference type="EMBL" id="JAUOEK010000154">
    <property type="protein sequence ID" value="MDO5971392.1"/>
    <property type="molecule type" value="Genomic_DNA"/>
</dbReference>
<organism evidence="5 6">
    <name type="scientific">Flavivirga aquimarina</name>
    <dbReference type="NCBI Taxonomy" id="2027862"/>
    <lineage>
        <taxon>Bacteria</taxon>
        <taxon>Pseudomonadati</taxon>
        <taxon>Bacteroidota</taxon>
        <taxon>Flavobacteriia</taxon>
        <taxon>Flavobacteriales</taxon>
        <taxon>Flavobacteriaceae</taxon>
        <taxon>Flavivirga</taxon>
    </lineage>
</organism>
<protein>
    <submittedName>
        <fullName evidence="5">Helix-turn-helix domain-containing protein</fullName>
    </submittedName>
</protein>
<dbReference type="PROSITE" id="PS51118">
    <property type="entry name" value="HTH_HXLR"/>
    <property type="match status" value="1"/>
</dbReference>
<evidence type="ECO:0000313" key="6">
    <source>
        <dbReference type="Proteomes" id="UP001176883"/>
    </source>
</evidence>
<evidence type="ECO:0000313" key="5">
    <source>
        <dbReference type="EMBL" id="MDO5971392.1"/>
    </source>
</evidence>
<proteinExistence type="predicted"/>
<keyword evidence="3" id="KW-0804">Transcription</keyword>
<dbReference type="InterPro" id="IPR002577">
    <property type="entry name" value="HTH_HxlR"/>
</dbReference>